<dbReference type="Gene3D" id="1.25.40.10">
    <property type="entry name" value="Tetratricopeptide repeat domain"/>
    <property type="match status" value="3"/>
</dbReference>
<dbReference type="Pfam" id="PF13374">
    <property type="entry name" value="TPR_10"/>
    <property type="match status" value="2"/>
</dbReference>
<dbReference type="Pfam" id="PF25000">
    <property type="entry name" value="DUF7779"/>
    <property type="match status" value="1"/>
</dbReference>
<dbReference type="VEuPathDB" id="FungiDB:EMCG_01008"/>
<dbReference type="InterPro" id="IPR056681">
    <property type="entry name" value="DUF7779"/>
</dbReference>
<dbReference type="SMART" id="SM00028">
    <property type="entry name" value="TPR"/>
    <property type="match status" value="9"/>
</dbReference>
<dbReference type="GO" id="GO:0043531">
    <property type="term" value="F:ADP binding"/>
    <property type="evidence" value="ECO:0007669"/>
    <property type="project" value="InterPro"/>
</dbReference>
<proteinExistence type="predicted"/>
<comment type="caution">
    <text evidence="3">The sequence shown here is derived from an EMBL/GenBank/DDBJ whole genome shotgun (WGS) entry which is preliminary data.</text>
</comment>
<dbReference type="PROSITE" id="PS50005">
    <property type="entry name" value="TPR"/>
    <property type="match status" value="1"/>
</dbReference>
<sequence>MPLTEIHRDGYSVGWICALALEMAAAKMMLDEIHPNLPQLPHDQNNYVLGRIAGHNVVIACLPAGVYGTTSATLVAEHMLFSFPSIRFGLLVGIGGGVPRPNIDIRLGDVVVSKPTDQLGGVVQFDLGKTIAEGSFQRTATLNKPPSILLTAISDLESNRLIDASRMPEILSRATIKPLFQPPGEDEDRLFEGAYGHEEPTASNCSSCQPDKIVARIPRPWSGPCVHYGIIASGNQVMKHGLTRDRLARELNILCFEMEAAGLMDHFPCLVIRGICDYADSHKNKQWQPYAAATAAAYAKELLSVISVQETGTLGPAKQIMNRNRPFHVPFNITGVPATDRFIGREDYLLRLWEFLQPDASSMQKVAILHGLGGIGKTQLAIQFARTYKNQFSAVFFVNGNDKNNLVQSLASIARQVLGGQFSLDLEACIEVEDDVNEQAERLLKWLAMDGNSSWLLIYDNVDQYSSSPTKNSSNSYDIREFFPSTDHGSILITSRLSKTAELGTSFSVQKLPEYSAIELLQKCSGTEKNLEHAAPAPGLRELALRLDGLPLAIVVAGSFIRCTGMSFEKYLRNYNDFWYELLAVAEPQRDYTNGSMLTTWTISYQEVLQRNASAAKLLLLLSSFHCEDVWYELLAKGATSRDRPTWFADTVSNEIKFSTTIQHLVDFSLVQPSAQTNSYSMHPVIHDWCRYKLQQQADLSAEEMRRESQSLAIIAVGSMVALSSEKHYWVVQRRLLPHVDHLQKLPQFDEFELQDPAVAEAVHGFGKVYRDLGQLENAQRMYEQSLFLKEKTLGSDDPSTLRTINSLALAYRDQGRLELAETMYQRALSTKERVLGPEDISTIDSLFGLGFLYQDEGKLEEAEAIQLRALAIREKTLGPDNPRTLDSLYGLGILYVNQSRVELAEGMCKRAFAGYTKVLGPDHTHTLDSQYCLALLYHDLGEFSRSEEMFEQVIAGYEKALGAGHTSTLNGIRDLASLYRDQGRLEEAEEMQKRALAGFEKAVGIGHAATLESLQNLAILYQDQGRLKEAASAFHRAVSGMEADLGADNILTLRLVDNFALLCMELGDLTKAEHMCNRACEGFKAKLGSDNLRTSRAVLHLGNLHERRGMLVQADQIYCQVLMWFHQNLKPEHPLTLQALYDQATLRERQGRRTEARKIYKQVLNGRKIMLGVRHADTLKTLMKIESLDKQIYNRQFLYIGVISLDIVTRILYNNVLSIEERLIRCYIHEFVCISYTVGR</sequence>
<evidence type="ECO:0000259" key="2">
    <source>
        <dbReference type="Pfam" id="PF25000"/>
    </source>
</evidence>
<dbReference type="InterPro" id="IPR053137">
    <property type="entry name" value="NLR-like"/>
</dbReference>
<feature type="domain" description="DUF7779" evidence="2">
    <location>
        <begin position="612"/>
        <end position="697"/>
    </location>
</feature>
<feature type="repeat" description="TPR" evidence="1">
    <location>
        <begin position="760"/>
        <end position="793"/>
    </location>
</feature>
<dbReference type="InterPro" id="IPR011990">
    <property type="entry name" value="TPR-like_helical_dom_sf"/>
</dbReference>
<dbReference type="Pfam" id="PF13424">
    <property type="entry name" value="TPR_12"/>
    <property type="match status" value="3"/>
</dbReference>
<dbReference type="EMBL" id="PDND01000034">
    <property type="protein sequence ID" value="PGH34749.1"/>
    <property type="molecule type" value="Genomic_DNA"/>
</dbReference>
<organism evidence="3 4">
    <name type="scientific">[Emmonsia] crescens</name>
    <dbReference type="NCBI Taxonomy" id="73230"/>
    <lineage>
        <taxon>Eukaryota</taxon>
        <taxon>Fungi</taxon>
        <taxon>Dikarya</taxon>
        <taxon>Ascomycota</taxon>
        <taxon>Pezizomycotina</taxon>
        <taxon>Eurotiomycetes</taxon>
        <taxon>Eurotiomycetidae</taxon>
        <taxon>Onygenales</taxon>
        <taxon>Ajellomycetaceae</taxon>
        <taxon>Emergomyces</taxon>
    </lineage>
</organism>
<evidence type="ECO:0000256" key="1">
    <source>
        <dbReference type="PROSITE-ProRule" id="PRU00339"/>
    </source>
</evidence>
<gene>
    <name evidence="3" type="ORF">GX50_02429</name>
</gene>
<dbReference type="Gene3D" id="3.40.50.1580">
    <property type="entry name" value="Nucleoside phosphorylase domain"/>
    <property type="match status" value="1"/>
</dbReference>
<dbReference type="Gene3D" id="3.40.50.300">
    <property type="entry name" value="P-loop containing nucleotide triphosphate hydrolases"/>
    <property type="match status" value="1"/>
</dbReference>
<accession>A0A2B7ZNI9</accession>
<dbReference type="AlphaFoldDB" id="A0A2B7ZNI9"/>
<evidence type="ECO:0000313" key="3">
    <source>
        <dbReference type="EMBL" id="PGH34749.1"/>
    </source>
</evidence>
<dbReference type="STRING" id="73230.A0A2B7ZNI9"/>
<dbReference type="InterPro" id="IPR035994">
    <property type="entry name" value="Nucleoside_phosphorylase_sf"/>
</dbReference>
<dbReference type="Proteomes" id="UP000226031">
    <property type="component" value="Unassembled WGS sequence"/>
</dbReference>
<keyword evidence="1" id="KW-0802">TPR repeat</keyword>
<dbReference type="SUPFAM" id="SSF52540">
    <property type="entry name" value="P-loop containing nucleoside triphosphate hydrolases"/>
    <property type="match status" value="1"/>
</dbReference>
<dbReference type="PANTHER" id="PTHR46082">
    <property type="entry name" value="ATP/GTP-BINDING PROTEIN-RELATED"/>
    <property type="match status" value="1"/>
</dbReference>
<dbReference type="SUPFAM" id="SSF53167">
    <property type="entry name" value="Purine and uridine phosphorylases"/>
    <property type="match status" value="1"/>
</dbReference>
<dbReference type="SUPFAM" id="SSF48452">
    <property type="entry name" value="TPR-like"/>
    <property type="match status" value="2"/>
</dbReference>
<dbReference type="InterPro" id="IPR027417">
    <property type="entry name" value="P-loop_NTPase"/>
</dbReference>
<dbReference type="GO" id="GO:0003824">
    <property type="term" value="F:catalytic activity"/>
    <property type="evidence" value="ECO:0007669"/>
    <property type="project" value="InterPro"/>
</dbReference>
<name>A0A2B7ZNI9_9EURO</name>
<keyword evidence="4" id="KW-1185">Reference proteome</keyword>
<protein>
    <recommendedName>
        <fullName evidence="2">DUF7779 domain-containing protein</fullName>
    </recommendedName>
</protein>
<evidence type="ECO:0000313" key="4">
    <source>
        <dbReference type="Proteomes" id="UP000226031"/>
    </source>
</evidence>
<reference evidence="3 4" key="1">
    <citation type="submission" date="2017-10" db="EMBL/GenBank/DDBJ databases">
        <title>Comparative genomics in systemic dimorphic fungi from Ajellomycetaceae.</title>
        <authorList>
            <person name="Munoz J.F."/>
            <person name="Mcewen J.G."/>
            <person name="Clay O.K."/>
            <person name="Cuomo C.A."/>
        </authorList>
    </citation>
    <scope>NUCLEOTIDE SEQUENCE [LARGE SCALE GENOMIC DNA]</scope>
    <source>
        <strain evidence="3 4">UAMH4076</strain>
    </source>
</reference>
<dbReference type="GO" id="GO:0009116">
    <property type="term" value="P:nucleoside metabolic process"/>
    <property type="evidence" value="ECO:0007669"/>
    <property type="project" value="InterPro"/>
</dbReference>
<dbReference type="PANTHER" id="PTHR46082:SF6">
    <property type="entry name" value="AAA+ ATPASE DOMAIN-CONTAINING PROTEIN-RELATED"/>
    <property type="match status" value="1"/>
</dbReference>
<dbReference type="InterPro" id="IPR019734">
    <property type="entry name" value="TPR_rpt"/>
</dbReference>